<evidence type="ECO:0000259" key="1">
    <source>
        <dbReference type="Pfam" id="PF03161"/>
    </source>
</evidence>
<dbReference type="GO" id="GO:0004519">
    <property type="term" value="F:endonuclease activity"/>
    <property type="evidence" value="ECO:0007669"/>
    <property type="project" value="UniProtKB-KW"/>
</dbReference>
<evidence type="ECO:0000313" key="3">
    <source>
        <dbReference type="Proteomes" id="UP000034877"/>
    </source>
</evidence>
<keyword evidence="2" id="KW-0255">Endonuclease</keyword>
<reference evidence="2 3" key="1">
    <citation type="journal article" date="2015" name="Nature">
        <title>rRNA introns, odd ribosomes, and small enigmatic genomes across a large radiation of phyla.</title>
        <authorList>
            <person name="Brown C.T."/>
            <person name="Hug L.A."/>
            <person name="Thomas B.C."/>
            <person name="Sharon I."/>
            <person name="Castelle C.J."/>
            <person name="Singh A."/>
            <person name="Wilkins M.J."/>
            <person name="Williams K.H."/>
            <person name="Banfield J.F."/>
        </authorList>
    </citation>
    <scope>NUCLEOTIDE SEQUENCE [LARGE SCALE GENOMIC DNA]</scope>
</reference>
<dbReference type="AlphaFoldDB" id="A0A0G1XJ68"/>
<dbReference type="SUPFAM" id="SSF55608">
    <property type="entry name" value="Homing endonucleases"/>
    <property type="match status" value="1"/>
</dbReference>
<sequence length="183" mass="21752">MDQFLDDLITGKLLGDGSLEDRSLANSRLQIRHSIKQKEYVDWCYMHLKEFAVSKPKQNRFSYYFRSKSLPMFTKLRKIWYVNGKKILPLHIKFTPLVISIWYMDDGYYDRTRDSVWLCTHNFDLLEIERLRVALASFDINSGKVRDRTHYKIRISSKDTCKFIELVRPHILPSLLYKIGIAP</sequence>
<evidence type="ECO:0000313" key="2">
    <source>
        <dbReference type="EMBL" id="KKU94395.1"/>
    </source>
</evidence>
<protein>
    <submittedName>
        <fullName evidence="2">LAGLIDADG homing endonuclease</fullName>
    </submittedName>
</protein>
<gene>
    <name evidence="2" type="ORF">UY22_C0014G0017</name>
</gene>
<accession>A0A0G1XJ68</accession>
<dbReference type="Gene3D" id="3.10.28.10">
    <property type="entry name" value="Homing endonucleases"/>
    <property type="match status" value="2"/>
</dbReference>
<proteinExistence type="predicted"/>
<name>A0A0G1XJ68_9BACT</name>
<dbReference type="InterPro" id="IPR004860">
    <property type="entry name" value="LAGLIDADG_dom"/>
</dbReference>
<feature type="domain" description="Homing endonuclease LAGLIDADG" evidence="1">
    <location>
        <begin position="9"/>
        <end position="163"/>
    </location>
</feature>
<dbReference type="Pfam" id="PF03161">
    <property type="entry name" value="LAGLIDADG_2"/>
    <property type="match status" value="1"/>
</dbReference>
<dbReference type="Proteomes" id="UP000034877">
    <property type="component" value="Unassembled WGS sequence"/>
</dbReference>
<dbReference type="InterPro" id="IPR027434">
    <property type="entry name" value="Homing_endonucl"/>
</dbReference>
<keyword evidence="2" id="KW-0378">Hydrolase</keyword>
<dbReference type="EMBL" id="LCPE01000014">
    <property type="protein sequence ID" value="KKU94395.1"/>
    <property type="molecule type" value="Genomic_DNA"/>
</dbReference>
<keyword evidence="2" id="KW-0540">Nuclease</keyword>
<organism evidence="2 3">
    <name type="scientific">Candidatus Amesbacteria bacterium GW2011_GWC1_48_10</name>
    <dbReference type="NCBI Taxonomy" id="1618365"/>
    <lineage>
        <taxon>Bacteria</taxon>
        <taxon>Candidatus Amesiibacteriota</taxon>
    </lineage>
</organism>
<comment type="caution">
    <text evidence="2">The sequence shown here is derived from an EMBL/GenBank/DDBJ whole genome shotgun (WGS) entry which is preliminary data.</text>
</comment>